<dbReference type="EMBL" id="JAKOGI010001559">
    <property type="protein sequence ID" value="KAJ8425019.1"/>
    <property type="molecule type" value="Genomic_DNA"/>
</dbReference>
<evidence type="ECO:0000313" key="3">
    <source>
        <dbReference type="Proteomes" id="UP001153076"/>
    </source>
</evidence>
<evidence type="ECO:0000256" key="1">
    <source>
        <dbReference type="ARBA" id="ARBA00022679"/>
    </source>
</evidence>
<accession>A0A9Q1GTK8</accession>
<evidence type="ECO:0000313" key="2">
    <source>
        <dbReference type="EMBL" id="KAJ8425019.1"/>
    </source>
</evidence>
<dbReference type="InterPro" id="IPR051283">
    <property type="entry name" value="Sec_Metabolite_Acyltrans"/>
</dbReference>
<keyword evidence="3" id="KW-1185">Reference proteome</keyword>
<protein>
    <submittedName>
        <fullName evidence="2">Uncharacterized protein</fullName>
    </submittedName>
</protein>
<dbReference type="Proteomes" id="UP001153076">
    <property type="component" value="Unassembled WGS sequence"/>
</dbReference>
<comment type="caution">
    <text evidence="2">The sequence shown here is derived from an EMBL/GenBank/DDBJ whole genome shotgun (WGS) entry which is preliminary data.</text>
</comment>
<dbReference type="InterPro" id="IPR023213">
    <property type="entry name" value="CAT-like_dom_sf"/>
</dbReference>
<dbReference type="Pfam" id="PF02458">
    <property type="entry name" value="Transferase"/>
    <property type="match status" value="1"/>
</dbReference>
<keyword evidence="1" id="KW-0808">Transferase</keyword>
<dbReference type="PANTHER" id="PTHR31896:SF12">
    <property type="entry name" value="HXXXD-TYPE ACYL-TRANSFERASE FAMILY PROTEIN"/>
    <property type="match status" value="1"/>
</dbReference>
<dbReference type="Gene3D" id="3.30.559.10">
    <property type="entry name" value="Chloramphenicol acetyltransferase-like domain"/>
    <property type="match status" value="2"/>
</dbReference>
<sequence length="263" mass="29669">MNHAVADGTAFWHFWNTWSEIHEAIDENQVSISRPPVHDFLFPNDRDPEIWFPFTSPNDFGNKHKTPQLLRANKESNTSKISSLQALTALVWRSITRANLLSHRDQVTKCGLSINNRPRLDPPLPPNYFRSLMDVVRASTTVGELLEHNLGWAALLVHQAVANQTDKVVRESMKTWLQSPCLYERGPISLMMTMSPRFEIYGNGFGLLGKPLAARNGCNNTYPGNVVVYPGYEGGGSMDLEVHLPFELMEVLESDKEFMDVAS</sequence>
<name>A0A9Q1GTK8_9CARY</name>
<dbReference type="PANTHER" id="PTHR31896">
    <property type="entry name" value="FAMILY REGULATORY PROTEIN, PUTATIVE (AFU_ORTHOLOGUE AFUA_3G14730)-RELATED"/>
    <property type="match status" value="1"/>
</dbReference>
<dbReference type="OrthoDB" id="1862401at2759"/>
<gene>
    <name evidence="2" type="ORF">Cgig2_030546</name>
</gene>
<proteinExistence type="predicted"/>
<organism evidence="2 3">
    <name type="scientific">Carnegiea gigantea</name>
    <dbReference type="NCBI Taxonomy" id="171969"/>
    <lineage>
        <taxon>Eukaryota</taxon>
        <taxon>Viridiplantae</taxon>
        <taxon>Streptophyta</taxon>
        <taxon>Embryophyta</taxon>
        <taxon>Tracheophyta</taxon>
        <taxon>Spermatophyta</taxon>
        <taxon>Magnoliopsida</taxon>
        <taxon>eudicotyledons</taxon>
        <taxon>Gunneridae</taxon>
        <taxon>Pentapetalae</taxon>
        <taxon>Caryophyllales</taxon>
        <taxon>Cactineae</taxon>
        <taxon>Cactaceae</taxon>
        <taxon>Cactoideae</taxon>
        <taxon>Echinocereeae</taxon>
        <taxon>Carnegiea</taxon>
    </lineage>
</organism>
<dbReference type="AlphaFoldDB" id="A0A9Q1GTK8"/>
<reference evidence="2" key="1">
    <citation type="submission" date="2022-04" db="EMBL/GenBank/DDBJ databases">
        <title>Carnegiea gigantea Genome sequencing and assembly v2.</title>
        <authorList>
            <person name="Copetti D."/>
            <person name="Sanderson M.J."/>
            <person name="Burquez A."/>
            <person name="Wojciechowski M.F."/>
        </authorList>
    </citation>
    <scope>NUCLEOTIDE SEQUENCE</scope>
    <source>
        <strain evidence="2">SGP5-SGP5p</strain>
        <tissue evidence="2">Aerial part</tissue>
    </source>
</reference>
<dbReference type="GO" id="GO:0016740">
    <property type="term" value="F:transferase activity"/>
    <property type="evidence" value="ECO:0007669"/>
    <property type="project" value="UniProtKB-KW"/>
</dbReference>